<proteinExistence type="predicted"/>
<organism evidence="2 3">
    <name type="scientific">Strongyloides venezuelensis</name>
    <name type="common">Threadworm</name>
    <dbReference type="NCBI Taxonomy" id="75913"/>
    <lineage>
        <taxon>Eukaryota</taxon>
        <taxon>Metazoa</taxon>
        <taxon>Ecdysozoa</taxon>
        <taxon>Nematoda</taxon>
        <taxon>Chromadorea</taxon>
        <taxon>Rhabditida</taxon>
        <taxon>Tylenchina</taxon>
        <taxon>Panagrolaimomorpha</taxon>
        <taxon>Strongyloidoidea</taxon>
        <taxon>Strongyloididae</taxon>
        <taxon>Strongyloides</taxon>
    </lineage>
</organism>
<evidence type="ECO:0000256" key="1">
    <source>
        <dbReference type="SAM" id="MobiDB-lite"/>
    </source>
</evidence>
<accession>A0A0K0FRI5</accession>
<protein>
    <submittedName>
        <fullName evidence="3">Uncharacterized protein</fullName>
    </submittedName>
</protein>
<evidence type="ECO:0000313" key="3">
    <source>
        <dbReference type="WBParaSite" id="SVE_1251500.1"/>
    </source>
</evidence>
<dbReference type="AlphaFoldDB" id="A0A0K0FRI5"/>
<dbReference type="WBParaSite" id="SVE_1251500.1">
    <property type="protein sequence ID" value="SVE_1251500.1"/>
    <property type="gene ID" value="SVE_1251500"/>
</dbReference>
<feature type="region of interest" description="Disordered" evidence="1">
    <location>
        <begin position="42"/>
        <end position="69"/>
    </location>
</feature>
<evidence type="ECO:0000313" key="2">
    <source>
        <dbReference type="Proteomes" id="UP000035680"/>
    </source>
</evidence>
<keyword evidence="2" id="KW-1185">Reference proteome</keyword>
<reference evidence="2" key="1">
    <citation type="submission" date="2014-07" db="EMBL/GenBank/DDBJ databases">
        <authorList>
            <person name="Martin A.A"/>
            <person name="De Silva N."/>
        </authorList>
    </citation>
    <scope>NUCLEOTIDE SEQUENCE</scope>
</reference>
<name>A0A0K0FRI5_STRVS</name>
<reference evidence="3" key="2">
    <citation type="submission" date="2015-08" db="UniProtKB">
        <authorList>
            <consortium name="WormBaseParasite"/>
        </authorList>
    </citation>
    <scope>IDENTIFICATION</scope>
</reference>
<dbReference type="Proteomes" id="UP000035680">
    <property type="component" value="Unassembled WGS sequence"/>
</dbReference>
<sequence>MKFVYGNIMLYITPLRPQFGGGSFEQGYGVNISPYRSPMEFNGTEFNERKRRNPKGWTSHPKNKKVAKK</sequence>